<evidence type="ECO:0000256" key="1">
    <source>
        <dbReference type="PROSITE-ProRule" id="PRU00169"/>
    </source>
</evidence>
<dbReference type="Gene3D" id="3.40.50.2300">
    <property type="match status" value="1"/>
</dbReference>
<feature type="domain" description="Response regulatory" evidence="2">
    <location>
        <begin position="5"/>
        <end position="123"/>
    </location>
</feature>
<dbReference type="PROSITE" id="PS50110">
    <property type="entry name" value="RESPONSE_REGULATORY"/>
    <property type="match status" value="1"/>
</dbReference>
<dbReference type="PANTHER" id="PTHR42872:SF6">
    <property type="entry name" value="PROTEIN-GLUTAMATE METHYLESTERASE_PROTEIN-GLUTAMINE GLUTAMINASE"/>
    <property type="match status" value="1"/>
</dbReference>
<evidence type="ECO:0000313" key="4">
    <source>
        <dbReference type="Proteomes" id="UP001154265"/>
    </source>
</evidence>
<feature type="modified residue" description="4-aspartylphosphate" evidence="1">
    <location>
        <position position="56"/>
    </location>
</feature>
<reference evidence="3" key="2">
    <citation type="submission" date="2022-01" db="EMBL/GenBank/DDBJ databases">
        <authorList>
            <person name="Zivanovic Y."/>
            <person name="Moreira D."/>
            <person name="Lopez-Garcia P."/>
        </authorList>
    </citation>
    <scope>NUCLEOTIDE SEQUENCE</scope>
    <source>
        <strain evidence="3">G9</strain>
    </source>
</reference>
<dbReference type="InterPro" id="IPR001789">
    <property type="entry name" value="Sig_transdc_resp-reg_receiver"/>
</dbReference>
<protein>
    <submittedName>
        <fullName evidence="3">Response regulator</fullName>
    </submittedName>
</protein>
<gene>
    <name evidence="3" type="ORF">L3556_08700</name>
</gene>
<evidence type="ECO:0000259" key="2">
    <source>
        <dbReference type="PROSITE" id="PS50110"/>
    </source>
</evidence>
<dbReference type="EMBL" id="JAKKUT010000002">
    <property type="protein sequence ID" value="MDG2991002.1"/>
    <property type="molecule type" value="Genomic_DNA"/>
</dbReference>
<dbReference type="InterPro" id="IPR011006">
    <property type="entry name" value="CheY-like_superfamily"/>
</dbReference>
<reference evidence="3" key="1">
    <citation type="journal article" date="2022" name="Genome Biol. Evol.">
        <title>A New Gene Family Diagnostic for Intracellular Biomineralization of Amorphous Ca Carbonates by Cyanobacteria.</title>
        <authorList>
            <person name="Benzerara K."/>
            <person name="Duprat E."/>
            <person name="Bitard-Feildel T."/>
            <person name="Caumes G."/>
            <person name="Cassier-Chauvat C."/>
            <person name="Chauvat F."/>
            <person name="Dezi M."/>
            <person name="Diop S.I."/>
            <person name="Gaschignard G."/>
            <person name="Gorgen S."/>
            <person name="Gugger M."/>
            <person name="Lopez-Garcia P."/>
            <person name="Millet M."/>
            <person name="Skouri-Panet F."/>
            <person name="Moreira D."/>
            <person name="Callebaut I."/>
        </authorList>
    </citation>
    <scope>NUCLEOTIDE SEQUENCE</scope>
    <source>
        <strain evidence="3">G9</strain>
    </source>
</reference>
<keyword evidence="4" id="KW-1185">Reference proteome</keyword>
<comment type="caution">
    <text evidence="3">The sequence shown here is derived from an EMBL/GenBank/DDBJ whole genome shotgun (WGS) entry which is preliminary data.</text>
</comment>
<dbReference type="Proteomes" id="UP001154265">
    <property type="component" value="Unassembled WGS sequence"/>
</dbReference>
<dbReference type="SUPFAM" id="SSF52172">
    <property type="entry name" value="CheY-like"/>
    <property type="match status" value="1"/>
</dbReference>
<dbReference type="RefSeq" id="WP_277866886.1">
    <property type="nucleotide sequence ID" value="NZ_JAKKUT010000002.1"/>
</dbReference>
<dbReference type="Pfam" id="PF00072">
    <property type="entry name" value="Response_reg"/>
    <property type="match status" value="1"/>
</dbReference>
<dbReference type="CDD" id="cd17541">
    <property type="entry name" value="REC_CheB-like"/>
    <property type="match status" value="1"/>
</dbReference>
<dbReference type="SMART" id="SM00448">
    <property type="entry name" value="REC"/>
    <property type="match status" value="1"/>
</dbReference>
<name>A0ABT6EZJ5_9SYNE</name>
<evidence type="ECO:0000313" key="3">
    <source>
        <dbReference type="EMBL" id="MDG2991002.1"/>
    </source>
</evidence>
<dbReference type="PANTHER" id="PTHR42872">
    <property type="entry name" value="PROTEIN-GLUTAMATE METHYLESTERASE/PROTEIN-GLUTAMINE GLUTAMINASE"/>
    <property type="match status" value="1"/>
</dbReference>
<sequence>MAKIKVVLIEDSVVALEILQRLINSSEEVEVVGTALDGASGLQVIEQNQPDVICTDLQMPGMDGLEFTKEVMKRFPRPVLVVSNAVQPSDVDNIYNLMQAGALDFFPKPTSGISTDYERLKSALVTKIKVLASKRVS</sequence>
<organism evidence="3 4">
    <name type="scientific">Candidatus Synechococcus calcipolaris G9</name>
    <dbReference type="NCBI Taxonomy" id="1497997"/>
    <lineage>
        <taxon>Bacteria</taxon>
        <taxon>Bacillati</taxon>
        <taxon>Cyanobacteriota</taxon>
        <taxon>Cyanophyceae</taxon>
        <taxon>Synechococcales</taxon>
        <taxon>Synechococcaceae</taxon>
        <taxon>Synechococcus</taxon>
    </lineage>
</organism>
<accession>A0ABT6EZJ5</accession>
<keyword evidence="1" id="KW-0597">Phosphoprotein</keyword>
<proteinExistence type="predicted"/>